<name>A0A1Y0D4G7_9GAMM</name>
<keyword evidence="5" id="KW-0472">Membrane</keyword>
<gene>
    <name evidence="8" type="ORF">CBP31_05270</name>
</gene>
<dbReference type="PROSITE" id="PS51635">
    <property type="entry name" value="PNPLA"/>
    <property type="match status" value="1"/>
</dbReference>
<reference evidence="8 9" key="1">
    <citation type="journal article" date="2014" name="Int. J. Syst. Evol. Microbiol.">
        <title>Oceanisphaera profunda sp. nov., a marine bacterium isolated from deep-sea sediment, and emended description of the genus Oceanisphaera.</title>
        <authorList>
            <person name="Xu Z."/>
            <person name="Zhang X.Y."/>
            <person name="Su H.N."/>
            <person name="Yu Z.C."/>
            <person name="Liu C."/>
            <person name="Li H."/>
            <person name="Chen X.L."/>
            <person name="Song X.Y."/>
            <person name="Xie B.B."/>
            <person name="Qin Q.L."/>
            <person name="Zhou B.C."/>
            <person name="Shi M."/>
            <person name="Huang Y."/>
            <person name="Zhang Y.Z."/>
        </authorList>
    </citation>
    <scope>NUCLEOTIDE SEQUENCE [LARGE SCALE GENOMIC DNA]</scope>
    <source>
        <strain evidence="8 9">SM1222</strain>
    </source>
</reference>
<dbReference type="EMBL" id="CP021377">
    <property type="protein sequence ID" value="ART82107.1"/>
    <property type="molecule type" value="Genomic_DNA"/>
</dbReference>
<dbReference type="PANTHER" id="PTHR14226:SF29">
    <property type="entry name" value="NEUROPATHY TARGET ESTERASE SWS"/>
    <property type="match status" value="1"/>
</dbReference>
<dbReference type="GO" id="GO:0019867">
    <property type="term" value="C:outer membrane"/>
    <property type="evidence" value="ECO:0007669"/>
    <property type="project" value="InterPro"/>
</dbReference>
<keyword evidence="3 6" id="KW-0442">Lipid degradation</keyword>
<evidence type="ECO:0000259" key="7">
    <source>
        <dbReference type="PROSITE" id="PS51635"/>
    </source>
</evidence>
<feature type="short sequence motif" description="GXSXG" evidence="6">
    <location>
        <begin position="119"/>
        <end position="123"/>
    </location>
</feature>
<feature type="domain" description="PNPLA" evidence="7">
    <location>
        <begin position="88"/>
        <end position="281"/>
    </location>
</feature>
<dbReference type="AlphaFoldDB" id="A0A1Y0D4G7"/>
<evidence type="ECO:0000256" key="5">
    <source>
        <dbReference type="ARBA" id="ARBA00023136"/>
    </source>
</evidence>
<evidence type="ECO:0000256" key="1">
    <source>
        <dbReference type="ARBA" id="ARBA00004370"/>
    </source>
</evidence>
<organism evidence="8 9">
    <name type="scientific">Oceanisphaera profunda</name>
    <dbReference type="NCBI Taxonomy" id="1416627"/>
    <lineage>
        <taxon>Bacteria</taxon>
        <taxon>Pseudomonadati</taxon>
        <taxon>Pseudomonadota</taxon>
        <taxon>Gammaproteobacteria</taxon>
        <taxon>Aeromonadales</taxon>
        <taxon>Aeromonadaceae</taxon>
        <taxon>Oceanisphaera</taxon>
    </lineage>
</organism>
<dbReference type="GO" id="GO:0016042">
    <property type="term" value="P:lipid catabolic process"/>
    <property type="evidence" value="ECO:0007669"/>
    <property type="project" value="UniProtKB-UniRule"/>
</dbReference>
<dbReference type="InterPro" id="IPR016035">
    <property type="entry name" value="Acyl_Trfase/lysoPLipase"/>
</dbReference>
<comment type="subcellular location">
    <subcellularLocation>
        <location evidence="1">Membrane</location>
    </subcellularLocation>
</comment>
<dbReference type="SUPFAM" id="SSF52151">
    <property type="entry name" value="FabD/lysophospholipase-like"/>
    <property type="match status" value="1"/>
</dbReference>
<sequence>MSYTVLAHSVFAQVFSERRMLIAGLKSSAMALSYLSTYGLEKAMPPKHTMNLASRGLTFGWCIILLGALFHPSVQAATEAAERPKIGLVLSGGGARGTAHVGVLKVLESMNIPIDYIAGTSMGSIIGGLYASGMPVAEIETALKTMDWDHIFNDEPPRQDRSFRRKRDDDLYLIKAKPGITDQGELKFPTGAIQGQKFDLALRELTLPISTTTDFDRLYIPFRAVASDIETGTKVVLSSGDLATAMRASMSVPGAFAATKIDGKLLVDGGITDNIPIDVVRDMGADIVIAVDISSPYMPAADVNNLFKITLQLTSILTRTNADRQIATLTEQDILIVPKLGNITSSDFSRSQEAIAKGFEATNAHREQLARLSLSESQYHDYLAMRNARPPKGMPVVNFIRIKNDSKVADGMVRDRLHQPIGEPLDPLLLQQDLSNIYGLELFQTVQYDIIEEDDQTGLLVDAHARSWGPNYLQLGLELSSDEQGENSYNLGLAYLRTGINALNGELRIGSQLGAEPQIAGEWYQPLDTLSRYFVDTSLSYGTYNISLYDGGQNNLADYRVYDAQADLALGREISVYSEARVGYRYNTGKVELQTGLPQLPEFSFNTAKLYGRLSFDRLDNYNFPNQGWLSVLEYMSAREDLGSDADFDQFTLRASKFATVGDGHVFGLGGLLNTTVSGTADVQDRYRLGGFLNLSGFTDNSLSGEQAAVASALYYRRFKPTPILDWYIGGSLEYGGVWETKQDIGNDGIAAGSVFVGADTPVGPVYLGVGQAEGGNNTVFFYLGRPLFY</sequence>
<feature type="active site" description="Proton acceptor" evidence="6">
    <location>
        <position position="268"/>
    </location>
</feature>
<dbReference type="KEGG" id="opf:CBP31_05270"/>
<evidence type="ECO:0000256" key="6">
    <source>
        <dbReference type="PROSITE-ProRule" id="PRU01161"/>
    </source>
</evidence>
<evidence type="ECO:0000313" key="8">
    <source>
        <dbReference type="EMBL" id="ART82107.1"/>
    </source>
</evidence>
<dbReference type="Proteomes" id="UP000243937">
    <property type="component" value="Chromosome"/>
</dbReference>
<proteinExistence type="predicted"/>
<feature type="active site" description="Nucleophile" evidence="6">
    <location>
        <position position="121"/>
    </location>
</feature>
<dbReference type="Gene3D" id="3.40.1090.10">
    <property type="entry name" value="Cytosolic phospholipase A2 catalytic domain"/>
    <property type="match status" value="2"/>
</dbReference>
<keyword evidence="9" id="KW-1185">Reference proteome</keyword>
<dbReference type="Gene3D" id="2.40.160.50">
    <property type="entry name" value="membrane protein fhac: a member of the omp85/tpsb transporter family"/>
    <property type="match status" value="1"/>
</dbReference>
<dbReference type="InterPro" id="IPR002641">
    <property type="entry name" value="PNPLA_dom"/>
</dbReference>
<dbReference type="PANTHER" id="PTHR14226">
    <property type="entry name" value="NEUROPATHY TARGET ESTERASE/SWISS CHEESE D.MELANOGASTER"/>
    <property type="match status" value="1"/>
</dbReference>
<keyword evidence="4 6" id="KW-0443">Lipid metabolism</keyword>
<dbReference type="Gene3D" id="3.10.20.310">
    <property type="entry name" value="membrane protein fhac"/>
    <property type="match status" value="1"/>
</dbReference>
<evidence type="ECO:0000313" key="9">
    <source>
        <dbReference type="Proteomes" id="UP000243937"/>
    </source>
</evidence>
<keyword evidence="2 6" id="KW-0378">Hydrolase</keyword>
<feature type="short sequence motif" description="GXGXXG" evidence="6">
    <location>
        <begin position="92"/>
        <end position="97"/>
    </location>
</feature>
<evidence type="ECO:0000256" key="3">
    <source>
        <dbReference type="ARBA" id="ARBA00022963"/>
    </source>
</evidence>
<dbReference type="Pfam" id="PF01103">
    <property type="entry name" value="Omp85"/>
    <property type="match status" value="1"/>
</dbReference>
<evidence type="ECO:0000256" key="4">
    <source>
        <dbReference type="ARBA" id="ARBA00023098"/>
    </source>
</evidence>
<accession>A0A1Y0D4G7</accession>
<dbReference type="Pfam" id="PF01734">
    <property type="entry name" value="Patatin"/>
    <property type="match status" value="1"/>
</dbReference>
<dbReference type="InterPro" id="IPR050301">
    <property type="entry name" value="NTE"/>
</dbReference>
<dbReference type="GO" id="GO:0016787">
    <property type="term" value="F:hydrolase activity"/>
    <property type="evidence" value="ECO:0007669"/>
    <property type="project" value="UniProtKB-UniRule"/>
</dbReference>
<protein>
    <recommendedName>
        <fullName evidence="7">PNPLA domain-containing protein</fullName>
    </recommendedName>
</protein>
<feature type="short sequence motif" description="DGA/G" evidence="6">
    <location>
        <begin position="268"/>
        <end position="270"/>
    </location>
</feature>
<dbReference type="InterPro" id="IPR000184">
    <property type="entry name" value="Bac_surfAg_D15"/>
</dbReference>
<evidence type="ECO:0000256" key="2">
    <source>
        <dbReference type="ARBA" id="ARBA00022801"/>
    </source>
</evidence>
<dbReference type="CDD" id="cd07205">
    <property type="entry name" value="Pat_PNPLA6_PNPLA7_NTE1_like"/>
    <property type="match status" value="1"/>
</dbReference>